<comment type="caution">
    <text evidence="2">The sequence shown here is derived from an EMBL/GenBank/DDBJ whole genome shotgun (WGS) entry which is preliminary data.</text>
</comment>
<organism evidence="2 3">
    <name type="scientific">Raphidocelis subcapitata</name>
    <dbReference type="NCBI Taxonomy" id="307507"/>
    <lineage>
        <taxon>Eukaryota</taxon>
        <taxon>Viridiplantae</taxon>
        <taxon>Chlorophyta</taxon>
        <taxon>core chlorophytes</taxon>
        <taxon>Chlorophyceae</taxon>
        <taxon>CS clade</taxon>
        <taxon>Sphaeropleales</taxon>
        <taxon>Selenastraceae</taxon>
        <taxon>Raphidocelis</taxon>
    </lineage>
</organism>
<feature type="compositionally biased region" description="Low complexity" evidence="1">
    <location>
        <begin position="94"/>
        <end position="115"/>
    </location>
</feature>
<evidence type="ECO:0000256" key="1">
    <source>
        <dbReference type="SAM" id="MobiDB-lite"/>
    </source>
</evidence>
<feature type="region of interest" description="Disordered" evidence="1">
    <location>
        <begin position="138"/>
        <end position="174"/>
    </location>
</feature>
<dbReference type="InParanoid" id="A0A2V0P2L7"/>
<evidence type="ECO:0000313" key="3">
    <source>
        <dbReference type="Proteomes" id="UP000247498"/>
    </source>
</evidence>
<protein>
    <submittedName>
        <fullName evidence="2">Uncharacterized protein</fullName>
    </submittedName>
</protein>
<keyword evidence="3" id="KW-1185">Reference proteome</keyword>
<dbReference type="EMBL" id="BDRX01000048">
    <property type="protein sequence ID" value="GBF94121.1"/>
    <property type="molecule type" value="Genomic_DNA"/>
</dbReference>
<name>A0A2V0P2L7_9CHLO</name>
<reference evidence="2 3" key="1">
    <citation type="journal article" date="2018" name="Sci. Rep.">
        <title>Raphidocelis subcapitata (=Pseudokirchneriella subcapitata) provides an insight into genome evolution and environmental adaptations in the Sphaeropleales.</title>
        <authorList>
            <person name="Suzuki S."/>
            <person name="Yamaguchi H."/>
            <person name="Nakajima N."/>
            <person name="Kawachi M."/>
        </authorList>
    </citation>
    <scope>NUCLEOTIDE SEQUENCE [LARGE SCALE GENOMIC DNA]</scope>
    <source>
        <strain evidence="2 3">NIES-35</strain>
    </source>
</reference>
<sequence>MEPRAHAPDAAGGGLDQGARAPPSVAKQLHAVACAQPAARRRPPALAPLDTSDACLLGRPQQGPAVTGGQRWLSGDAEPRPGALPPEEGDREGAAAAAAPRSAAAAPAPVRAPAAPMHPVSGCAAPAALEACDAPPRLAAEGPRRASSLCSGSDGASPLRGACSSGGGGNAPTAAAGALVARRWLREAPTLDASPLRRRPQA</sequence>
<accession>A0A2V0P2L7</accession>
<feature type="region of interest" description="Disordered" evidence="1">
    <location>
        <begin position="1"/>
        <end position="118"/>
    </location>
</feature>
<dbReference type="Proteomes" id="UP000247498">
    <property type="component" value="Unassembled WGS sequence"/>
</dbReference>
<gene>
    <name evidence="2" type="ORF">Rsub_07108</name>
</gene>
<proteinExistence type="predicted"/>
<dbReference type="AlphaFoldDB" id="A0A2V0P2L7"/>
<evidence type="ECO:0000313" key="2">
    <source>
        <dbReference type="EMBL" id="GBF94121.1"/>
    </source>
</evidence>